<name>A0A430AQQ3_9ENTE</name>
<accession>A0A430AQQ3</accession>
<gene>
    <name evidence="10" type="ORF">CBF27_10565</name>
</gene>
<evidence type="ECO:0000256" key="2">
    <source>
        <dbReference type="ARBA" id="ARBA00001936"/>
    </source>
</evidence>
<dbReference type="InterPro" id="IPR000056">
    <property type="entry name" value="Ribul_P_3_epim-like"/>
</dbReference>
<evidence type="ECO:0000256" key="9">
    <source>
        <dbReference type="ARBA" id="ARBA00023235"/>
    </source>
</evidence>
<dbReference type="SUPFAM" id="SSF51366">
    <property type="entry name" value="Ribulose-phoshate binding barrel"/>
    <property type="match status" value="1"/>
</dbReference>
<keyword evidence="9" id="KW-0413">Isomerase</keyword>
<comment type="cofactor">
    <cofactor evidence="4">
        <name>Zn(2+)</name>
        <dbReference type="ChEBI" id="CHEBI:29105"/>
    </cofactor>
</comment>
<protein>
    <recommendedName>
        <fullName evidence="7">ribulose-phosphate 3-epimerase</fullName>
        <ecNumber evidence="7">5.1.3.1</ecNumber>
    </recommendedName>
</protein>
<dbReference type="AlphaFoldDB" id="A0A430AQQ3"/>
<evidence type="ECO:0000313" key="11">
    <source>
        <dbReference type="Proteomes" id="UP000286773"/>
    </source>
</evidence>
<comment type="cofactor">
    <cofactor evidence="2">
        <name>Mn(2+)</name>
        <dbReference type="ChEBI" id="CHEBI:29035"/>
    </cofactor>
</comment>
<sequence length="220" mass="24581">MKIFAASIMCADQMNVLAEVKKVEDSGCELWHCDVMDGVFVENMALFPEWLAALKQVTKLPLDIHLATVTPEKFIPMFAKVEPAVISFHIEAVQDVEEMIALIHSYGIKAGLAINPETPIEAVYPYLNTVDMLLIMTVNPGFSGQTIQPATIQKIRQVKQHLAGWPNAPLIEVDGNIYDQTIQDMQALADIYVLGTSALFHTNDQTSYKERVDYLKQLTD</sequence>
<evidence type="ECO:0000256" key="5">
    <source>
        <dbReference type="ARBA" id="ARBA00001954"/>
    </source>
</evidence>
<dbReference type="OrthoDB" id="1645589at2"/>
<dbReference type="EMBL" id="NGKC01000012">
    <property type="protein sequence ID" value="RSU10448.1"/>
    <property type="molecule type" value="Genomic_DNA"/>
</dbReference>
<dbReference type="EC" id="5.1.3.1" evidence="7"/>
<organism evidence="10 11">
    <name type="scientific">Vagococcus acidifermentans</name>
    <dbReference type="NCBI Taxonomy" id="564710"/>
    <lineage>
        <taxon>Bacteria</taxon>
        <taxon>Bacillati</taxon>
        <taxon>Bacillota</taxon>
        <taxon>Bacilli</taxon>
        <taxon>Lactobacillales</taxon>
        <taxon>Enterococcaceae</taxon>
        <taxon>Vagococcus</taxon>
    </lineage>
</organism>
<keyword evidence="8" id="KW-0479">Metal-binding</keyword>
<dbReference type="GO" id="GO:0005737">
    <property type="term" value="C:cytoplasm"/>
    <property type="evidence" value="ECO:0007669"/>
    <property type="project" value="UniProtKB-ARBA"/>
</dbReference>
<evidence type="ECO:0000256" key="8">
    <source>
        <dbReference type="ARBA" id="ARBA00022723"/>
    </source>
</evidence>
<dbReference type="GO" id="GO:0005975">
    <property type="term" value="P:carbohydrate metabolic process"/>
    <property type="evidence" value="ECO:0007669"/>
    <property type="project" value="InterPro"/>
</dbReference>
<dbReference type="RefSeq" id="WP_126814278.1">
    <property type="nucleotide sequence ID" value="NZ_NGKC01000012.1"/>
</dbReference>
<evidence type="ECO:0000256" key="3">
    <source>
        <dbReference type="ARBA" id="ARBA00001941"/>
    </source>
</evidence>
<dbReference type="Pfam" id="PF00834">
    <property type="entry name" value="Ribul_P_3_epim"/>
    <property type="match status" value="1"/>
</dbReference>
<comment type="cofactor">
    <cofactor evidence="5">
        <name>Fe(2+)</name>
        <dbReference type="ChEBI" id="CHEBI:29033"/>
    </cofactor>
</comment>
<dbReference type="InterPro" id="IPR011060">
    <property type="entry name" value="RibuloseP-bd_barrel"/>
</dbReference>
<dbReference type="FunFam" id="3.20.20.70:FF:000004">
    <property type="entry name" value="Ribulose-phosphate 3-epimerase"/>
    <property type="match status" value="1"/>
</dbReference>
<comment type="cofactor">
    <cofactor evidence="3">
        <name>Co(2+)</name>
        <dbReference type="ChEBI" id="CHEBI:48828"/>
    </cofactor>
</comment>
<evidence type="ECO:0000256" key="1">
    <source>
        <dbReference type="ARBA" id="ARBA00001782"/>
    </source>
</evidence>
<dbReference type="GO" id="GO:0046872">
    <property type="term" value="F:metal ion binding"/>
    <property type="evidence" value="ECO:0007669"/>
    <property type="project" value="UniProtKB-KW"/>
</dbReference>
<reference evidence="10 11" key="1">
    <citation type="submission" date="2017-05" db="EMBL/GenBank/DDBJ databases">
        <title>Vagococcus spp. assemblies.</title>
        <authorList>
            <person name="Gulvik C.A."/>
        </authorList>
    </citation>
    <scope>NUCLEOTIDE SEQUENCE [LARGE SCALE GENOMIC DNA]</scope>
    <source>
        <strain evidence="10 11">LMG 24798</strain>
    </source>
</reference>
<dbReference type="NCBIfam" id="NF004076">
    <property type="entry name" value="PRK05581.1-4"/>
    <property type="match status" value="1"/>
</dbReference>
<dbReference type="Gene3D" id="3.20.20.70">
    <property type="entry name" value="Aldolase class I"/>
    <property type="match status" value="1"/>
</dbReference>
<comment type="caution">
    <text evidence="10">The sequence shown here is derived from an EMBL/GenBank/DDBJ whole genome shotgun (WGS) entry which is preliminary data.</text>
</comment>
<dbReference type="InterPro" id="IPR013785">
    <property type="entry name" value="Aldolase_TIM"/>
</dbReference>
<dbReference type="Proteomes" id="UP000286773">
    <property type="component" value="Unassembled WGS sequence"/>
</dbReference>
<proteinExistence type="inferred from homology"/>
<comment type="similarity">
    <text evidence="6">Belongs to the ribulose-phosphate 3-epimerase family.</text>
</comment>
<evidence type="ECO:0000256" key="4">
    <source>
        <dbReference type="ARBA" id="ARBA00001947"/>
    </source>
</evidence>
<evidence type="ECO:0000256" key="7">
    <source>
        <dbReference type="ARBA" id="ARBA00013188"/>
    </source>
</evidence>
<evidence type="ECO:0000313" key="10">
    <source>
        <dbReference type="EMBL" id="RSU10448.1"/>
    </source>
</evidence>
<dbReference type="GO" id="GO:0004750">
    <property type="term" value="F:D-ribulose-phosphate 3-epimerase activity"/>
    <property type="evidence" value="ECO:0007669"/>
    <property type="project" value="UniProtKB-EC"/>
</dbReference>
<keyword evidence="11" id="KW-1185">Reference proteome</keyword>
<dbReference type="PANTHER" id="PTHR11749">
    <property type="entry name" value="RIBULOSE-5-PHOSPHATE-3-EPIMERASE"/>
    <property type="match status" value="1"/>
</dbReference>
<dbReference type="CDD" id="cd00429">
    <property type="entry name" value="RPE"/>
    <property type="match status" value="1"/>
</dbReference>
<comment type="catalytic activity">
    <reaction evidence="1">
        <text>D-ribulose 5-phosphate = D-xylulose 5-phosphate</text>
        <dbReference type="Rhea" id="RHEA:13677"/>
        <dbReference type="ChEBI" id="CHEBI:57737"/>
        <dbReference type="ChEBI" id="CHEBI:58121"/>
        <dbReference type="EC" id="5.1.3.1"/>
    </reaction>
</comment>
<evidence type="ECO:0000256" key="6">
    <source>
        <dbReference type="ARBA" id="ARBA00009541"/>
    </source>
</evidence>